<feature type="domain" description="DUF5801" evidence="5">
    <location>
        <begin position="948"/>
        <end position="1090"/>
    </location>
</feature>
<evidence type="ECO:0000313" key="6">
    <source>
        <dbReference type="EMBL" id="ANX03190.1"/>
    </source>
</evidence>
<proteinExistence type="predicted"/>
<feature type="domain" description="DUF5801" evidence="5">
    <location>
        <begin position="614"/>
        <end position="756"/>
    </location>
</feature>
<dbReference type="NCBIfam" id="TIGR03661">
    <property type="entry name" value="T1SS_VCA0849"/>
    <property type="match status" value="1"/>
</dbReference>
<dbReference type="InParanoid" id="A0A1B1YQZ1"/>
<dbReference type="InterPro" id="IPR011049">
    <property type="entry name" value="Serralysin-like_metalloprot_C"/>
</dbReference>
<organism evidence="6 7">
    <name type="scientific">Immundisolibacter cernigliae</name>
    <dbReference type="NCBI Taxonomy" id="1810504"/>
    <lineage>
        <taxon>Bacteria</taxon>
        <taxon>Pseudomonadati</taxon>
        <taxon>Pseudomonadota</taxon>
        <taxon>Gammaproteobacteria</taxon>
        <taxon>Immundisolibacterales</taxon>
        <taxon>Immundisolibacteraceae</taxon>
        <taxon>Immundisolibacter</taxon>
    </lineage>
</organism>
<protein>
    <submittedName>
        <fullName evidence="6">Uncharacterized protein</fullName>
    </submittedName>
</protein>
<dbReference type="Pfam" id="PF19116">
    <property type="entry name" value="DUF5801"/>
    <property type="match status" value="8"/>
</dbReference>
<dbReference type="GO" id="GO:0005509">
    <property type="term" value="F:calcium ion binding"/>
    <property type="evidence" value="ECO:0007669"/>
    <property type="project" value="InterPro"/>
</dbReference>
<dbReference type="OrthoDB" id="5192166at2"/>
<feature type="domain" description="DUF5801" evidence="5">
    <location>
        <begin position="781"/>
        <end position="923"/>
    </location>
</feature>
<keyword evidence="2" id="KW-0677">Repeat</keyword>
<dbReference type="EMBL" id="CP014671">
    <property type="protein sequence ID" value="ANX03190.1"/>
    <property type="molecule type" value="Genomic_DNA"/>
</dbReference>
<keyword evidence="3" id="KW-0106">Calcium</keyword>
<feature type="domain" description="DUF5801" evidence="5">
    <location>
        <begin position="1449"/>
        <end position="1591"/>
    </location>
</feature>
<feature type="domain" description="DUF5801" evidence="5">
    <location>
        <begin position="447"/>
        <end position="589"/>
    </location>
</feature>
<dbReference type="Proteomes" id="UP000092952">
    <property type="component" value="Chromosome"/>
</dbReference>
<dbReference type="RefSeq" id="WP_068802695.1">
    <property type="nucleotide sequence ID" value="NZ_CP014671.1"/>
</dbReference>
<dbReference type="STRING" id="1810504.PG2T_02620"/>
<sequence length="2231" mass="224707">MAAQQIGIVTTVVGHVVAVNADGVERVLVVGDVVYADEIIRTADAGAVTIQFNDGGWFDLGGNAQAVLDSDVYSQEGPEAEAASAVARVEDIQAAIEAGGDPTQLLPPTAAGAAAGGAGGEEGGHSFVVLNHDFNALNPEAGIPTAAEPLLFENTIDIILPTEEPEPSIVVSVEVDVEIGGGEPGEGGIVLIPGGTPITGGVAGASVIEGSDGFSHQVTFLITLSQVATTPVTVTYTIVPVSATNPDDFFDGAQTGTVTIPAGFIGFTVTENIVADTVIEGNETFQIVLSNVIGATLLNDSATVTIVDDDIAIDATNNSVDETGGLDSVTGVLDVTYLGAGTTPVVTLAATDATWNAATNTLTANDGSWQIVVNNNETYTFTQLQPMDHPQGGDQHNDTLPINITAEVSTTVVVNGVSYTSTAAQPIVITVYDDGPDASANAGTGSVTLDETGGLDTATITAATIAGLFNAPVYGQDGAGTTTYSLSATDGALTGIFVNGSADEVNLYKISDTQYEGWTGDNNDVGIKAFTISIDSATGEVTVTQHVTFNHPVDGMGAAHDDGVSLSGAAAIGVVQTVTDADGDFDTATSSNALSITFKDDGPDASANAGTGSVTLDETGGLDTATITAATIAGLFNAPVYGQDGAGTTTYSLSATDGALTGIFVNGSADEVNLYKISDTQYEGWTGDNNDVGIKAFTISIDSATGEVTVTQHVTFNHPVDGMGAAHDDGVSLSGAAAIGVVQTVTDADGDFDTATSSNALSITFKDDGPDASANAGTGSVTLDETGGLDTATITAATIAGLFNAPVYGQDGAGTTTYSLSATDGALTGIFVNGSADEVNLYKISDTQYEGWTGDNNDVGIKAFTISIDSATGEVTVTQHVTFNHPVDGMGAAHDDGVSLSGAAAIGVVQTVTDADGDFDTATSSNALSITFKDDGPDASANAGTGSVTLDETGGLDTATITAATIAGLFNAPVYGQDGAGTTTYSLSATDGALTGIFVNGSADEVNLYKISDTQYEGWTGDNNDVGIKAFTISIDSATGEVTVTQHVTFNHPVDGMGAAHDDGVSLSGAAAIGVVQTVTDADGDFDTATSSNALSITFKDDGPDASANAGTGSVTLDETGGLDTATITAATIAGLFNAPVYGQDGAGTTTYSLSATDGALTGIFVNGSADEVNLYKISDTQYEGWTGDNNDVGIKAFTISIDSATGEVTVTQHVTFNHPVDGMGAAHDDGVSLSGAAAIGVVQTVTDADGDFDTATSSNALSITFKDDGPDASANAGTGSVTLDETGGLDTATITAATIAGLFNAPVYGQDGAGTTTYSLSATDGALTGIFVNGSADEVNLYKISDTQYEGWTGDNNDVGIKAFTISIDSATGEVTVTQHVTFNHPVDGMGAAHDDGVSLSGAAAIGVVQTVTDADGDFDTATSSNALSITFKDDGPDASANAGTGSVTLDETGGLDTATITAATIAGLFNAPVYGQDGAGTTTYSLSATDGALTGIFVNGSADEVNLYKISDTQYEGWTGDNNDVGIKAFTISIDSATGEVTVTQHVTFNHPVDGMGAAHDDGVSLSGAAAIGVVQTVTDADGDFDTATSSNALSITFKDDGPDASANAGTGSVTLDETGGLDTATITAATIAGLFNAPVYGQDGAGTTTYSLSATDGALTGIFVNGSADEVNLYKISDTQYEGWTGDNNDVGIKAFTISIDSATGEVTVTQHVTFNHPVDGMGAAHDDGVSLSGAAAIGVVQTVTDADGDFDTATSANALSITFKDDGPTLEPIANIVMPNELQTVTGQMAFDAGSDGVGQFVISNVDDDGFSTSITGEGTSMVTGLDADDVPIYTLTVDDSGQYQFTLLQTSAEGDVDFDLTGVEPGGPVSTLTFTDADDPDAQIRFENAEINGSSANFNPSNGEFGVGSNLFNQNESWTTTFIGFLASDFTLAYEFNGTGTLTVQWEAFDADGDSITGSFDVSGNGETTVDFLASGDFDGNVVNVDFNITSAANNQAAKIMLTSFEATATFPPDDEQISFDVQLQDGDGDITAAQSFTVDIYANDPVPATEAFDLPGTTGNDILSGAAGADILTGLEGDDVLIGGGGGGDDILVGGAGSDVLFGQTGSDTLTGGSGGPDSTSDRFVFQRGDVGRGVDTITDFTVAPLASGGDVLDISDLLAGAGITPAQFTDHESDYLVVASGANTTIAFDATGGDHADAVQIATLQNVTTTLDTLITNGQIDHTV</sequence>
<evidence type="ECO:0000313" key="7">
    <source>
        <dbReference type="Proteomes" id="UP000092952"/>
    </source>
</evidence>
<dbReference type="Pfam" id="PF03160">
    <property type="entry name" value="Calx-beta"/>
    <property type="match status" value="1"/>
</dbReference>
<dbReference type="SUPFAM" id="SSF141072">
    <property type="entry name" value="CalX-like"/>
    <property type="match status" value="1"/>
</dbReference>
<dbReference type="InterPro" id="IPR043824">
    <property type="entry name" value="DUF5801"/>
</dbReference>
<dbReference type="KEGG" id="gbi:PG2T_02620"/>
<dbReference type="GO" id="GO:0007154">
    <property type="term" value="P:cell communication"/>
    <property type="evidence" value="ECO:0007669"/>
    <property type="project" value="InterPro"/>
</dbReference>
<evidence type="ECO:0000259" key="5">
    <source>
        <dbReference type="Pfam" id="PF19116"/>
    </source>
</evidence>
<reference evidence="7" key="1">
    <citation type="submission" date="2016-03" db="EMBL/GenBank/DDBJ databases">
        <title>Complete genome sequence of Solimmundus cernigliae, representing a novel lineage of polycyclic aromatic hydrocarbon degraders within the Gammaproteobacteria.</title>
        <authorList>
            <person name="Singleton D.R."/>
            <person name="Dickey A.N."/>
            <person name="Scholl E.H."/>
            <person name="Wright F.A."/>
            <person name="Aitken M.D."/>
        </authorList>
    </citation>
    <scope>NUCLEOTIDE SEQUENCE [LARGE SCALE GENOMIC DNA]</scope>
    <source>
        <strain evidence="7">TR3.2</strain>
    </source>
</reference>
<keyword evidence="1" id="KW-0732">Signal</keyword>
<dbReference type="GO" id="GO:0016020">
    <property type="term" value="C:membrane"/>
    <property type="evidence" value="ECO:0007669"/>
    <property type="project" value="InterPro"/>
</dbReference>
<dbReference type="InterPro" id="IPR003644">
    <property type="entry name" value="Calx_beta"/>
</dbReference>
<name>A0A1B1YQZ1_9GAMM</name>
<dbReference type="InterPro" id="IPR038081">
    <property type="entry name" value="CalX-like_sf"/>
</dbReference>
<evidence type="ECO:0000256" key="3">
    <source>
        <dbReference type="ARBA" id="ARBA00022837"/>
    </source>
</evidence>
<gene>
    <name evidence="6" type="ORF">PG2T_02620</name>
</gene>
<dbReference type="InterPro" id="IPR047777">
    <property type="entry name" value="LapA-like_RM"/>
</dbReference>
<feature type="domain" description="DUF5801" evidence="5">
    <location>
        <begin position="1282"/>
        <end position="1424"/>
    </location>
</feature>
<dbReference type="SUPFAM" id="SSF51120">
    <property type="entry name" value="beta-Roll"/>
    <property type="match status" value="1"/>
</dbReference>
<feature type="domain" description="Calx-beta" evidence="4">
    <location>
        <begin position="218"/>
        <end position="310"/>
    </location>
</feature>
<evidence type="ECO:0000256" key="1">
    <source>
        <dbReference type="ARBA" id="ARBA00022729"/>
    </source>
</evidence>
<dbReference type="Gene3D" id="2.60.40.2030">
    <property type="match status" value="1"/>
</dbReference>
<dbReference type="InterPro" id="IPR001343">
    <property type="entry name" value="Hemolysn_Ca-bd"/>
</dbReference>
<feature type="domain" description="DUF5801" evidence="5">
    <location>
        <begin position="1616"/>
        <end position="1758"/>
    </location>
</feature>
<evidence type="ECO:0000259" key="4">
    <source>
        <dbReference type="Pfam" id="PF03160"/>
    </source>
</evidence>
<dbReference type="InterPro" id="IPR019960">
    <property type="entry name" value="T1SS_VCA0849"/>
</dbReference>
<feature type="domain" description="DUF5801" evidence="5">
    <location>
        <begin position="1115"/>
        <end position="1257"/>
    </location>
</feature>
<dbReference type="NCBIfam" id="NF033682">
    <property type="entry name" value="retention_LapA"/>
    <property type="match status" value="1"/>
</dbReference>
<keyword evidence="7" id="KW-1185">Reference proteome</keyword>
<dbReference type="Pfam" id="PF00353">
    <property type="entry name" value="HemolysinCabind"/>
    <property type="match status" value="1"/>
</dbReference>
<evidence type="ECO:0000256" key="2">
    <source>
        <dbReference type="ARBA" id="ARBA00022737"/>
    </source>
</evidence>
<accession>A0A1B1YQZ1</accession>